<dbReference type="AlphaFoldDB" id="A0A0G4NMB8"/>
<feature type="compositionally biased region" description="Gly residues" evidence="1">
    <location>
        <begin position="91"/>
        <end position="102"/>
    </location>
</feature>
<reference evidence="3" key="1">
    <citation type="submission" date="2015-05" db="EMBL/GenBank/DDBJ databases">
        <authorList>
            <person name="Fogelqvist Johan"/>
        </authorList>
    </citation>
    <scope>NUCLEOTIDE SEQUENCE [LARGE SCALE GENOMIC DNA]</scope>
</reference>
<feature type="non-terminal residue" evidence="2">
    <location>
        <position position="1"/>
    </location>
</feature>
<organism evidence="2 3">
    <name type="scientific">Verticillium longisporum</name>
    <name type="common">Verticillium dahliae var. longisporum</name>
    <dbReference type="NCBI Taxonomy" id="100787"/>
    <lineage>
        <taxon>Eukaryota</taxon>
        <taxon>Fungi</taxon>
        <taxon>Dikarya</taxon>
        <taxon>Ascomycota</taxon>
        <taxon>Pezizomycotina</taxon>
        <taxon>Sordariomycetes</taxon>
        <taxon>Hypocreomycetidae</taxon>
        <taxon>Glomerellales</taxon>
        <taxon>Plectosphaerellaceae</taxon>
        <taxon>Verticillium</taxon>
    </lineage>
</organism>
<protein>
    <submittedName>
        <fullName evidence="2">Uncharacterized protein</fullName>
    </submittedName>
</protein>
<dbReference type="Proteomes" id="UP000045706">
    <property type="component" value="Unassembled WGS sequence"/>
</dbReference>
<accession>A0A0G4NMB8</accession>
<dbReference type="EMBL" id="CVQI01036750">
    <property type="protein sequence ID" value="CRK47607.1"/>
    <property type="molecule type" value="Genomic_DNA"/>
</dbReference>
<feature type="region of interest" description="Disordered" evidence="1">
    <location>
        <begin position="62"/>
        <end position="102"/>
    </location>
</feature>
<feature type="region of interest" description="Disordered" evidence="1">
    <location>
        <begin position="1"/>
        <end position="21"/>
    </location>
</feature>
<evidence type="ECO:0000256" key="1">
    <source>
        <dbReference type="SAM" id="MobiDB-lite"/>
    </source>
</evidence>
<evidence type="ECO:0000313" key="3">
    <source>
        <dbReference type="Proteomes" id="UP000045706"/>
    </source>
</evidence>
<proteinExistence type="predicted"/>
<name>A0A0G4NMB8_VERLO</name>
<evidence type="ECO:0000313" key="2">
    <source>
        <dbReference type="EMBL" id="CRK47607.1"/>
    </source>
</evidence>
<sequence length="102" mass="11377">GFPSQQDGRVSVGRRRESAVVPDAFPHRVHLGSGPAPDCRGVPMLSDTKGRDCDAHQGVHQEARLLHRRRRQRRLHDPGGRRGRRHRRQGGPAGESGGRLFH</sequence>
<gene>
    <name evidence="2" type="ORF">BN1723_020334</name>
</gene>